<comment type="caution">
    <text evidence="3">The sequence shown here is derived from an EMBL/GenBank/DDBJ whole genome shotgun (WGS) entry which is preliminary data.</text>
</comment>
<feature type="compositionally biased region" description="Polar residues" evidence="1">
    <location>
        <begin position="59"/>
        <end position="68"/>
    </location>
</feature>
<dbReference type="EMBL" id="JACAZI010000003">
    <property type="protein sequence ID" value="KAF7366144.1"/>
    <property type="molecule type" value="Genomic_DNA"/>
</dbReference>
<evidence type="ECO:0000259" key="2">
    <source>
        <dbReference type="Pfam" id="PF20415"/>
    </source>
</evidence>
<feature type="compositionally biased region" description="Low complexity" evidence="1">
    <location>
        <begin position="17"/>
        <end position="35"/>
    </location>
</feature>
<sequence length="225" mass="24463">MMPQRHVRFSSTSTIHSLPPLVRSSSSSSSASSGPSTPPPPSYAGLPAPAPFTRRGSYSDPSSRTGQANDLIVFSPTPPLIYDITLNPSTISTHITRLPSARFLEPAVYPPRPLISLVTPHLPWALAVPATNGKYVTVSDVLTAIYHALRVNVTAGEFAALRTKDLMRRVTAAYVRRYERLWGHSGYKPEKAEGVKRVDFLLGYTTFCGIAPATGQSDVWQLKTS</sequence>
<dbReference type="InterPro" id="IPR046522">
    <property type="entry name" value="DUF6699"/>
</dbReference>
<name>A0A8H7D8G5_9AGAR</name>
<evidence type="ECO:0000256" key="1">
    <source>
        <dbReference type="SAM" id="MobiDB-lite"/>
    </source>
</evidence>
<feature type="region of interest" description="Disordered" evidence="1">
    <location>
        <begin position="1"/>
        <end position="69"/>
    </location>
</feature>
<gene>
    <name evidence="3" type="ORF">MVEN_00491300</name>
</gene>
<evidence type="ECO:0000313" key="3">
    <source>
        <dbReference type="EMBL" id="KAF7366144.1"/>
    </source>
</evidence>
<organism evidence="3 4">
    <name type="scientific">Mycena venus</name>
    <dbReference type="NCBI Taxonomy" id="2733690"/>
    <lineage>
        <taxon>Eukaryota</taxon>
        <taxon>Fungi</taxon>
        <taxon>Dikarya</taxon>
        <taxon>Basidiomycota</taxon>
        <taxon>Agaricomycotina</taxon>
        <taxon>Agaricomycetes</taxon>
        <taxon>Agaricomycetidae</taxon>
        <taxon>Agaricales</taxon>
        <taxon>Marasmiineae</taxon>
        <taxon>Mycenaceae</taxon>
        <taxon>Mycena</taxon>
    </lineage>
</organism>
<dbReference type="Pfam" id="PF20415">
    <property type="entry name" value="DUF6699"/>
    <property type="match status" value="1"/>
</dbReference>
<keyword evidence="4" id="KW-1185">Reference proteome</keyword>
<proteinExistence type="predicted"/>
<dbReference type="AlphaFoldDB" id="A0A8H7D8G5"/>
<dbReference type="Proteomes" id="UP000620124">
    <property type="component" value="Unassembled WGS sequence"/>
</dbReference>
<accession>A0A8H7D8G5</accession>
<protein>
    <recommendedName>
        <fullName evidence="2">DUF6699 domain-containing protein</fullName>
    </recommendedName>
</protein>
<evidence type="ECO:0000313" key="4">
    <source>
        <dbReference type="Proteomes" id="UP000620124"/>
    </source>
</evidence>
<reference evidence="3" key="1">
    <citation type="submission" date="2020-05" db="EMBL/GenBank/DDBJ databases">
        <title>Mycena genomes resolve the evolution of fungal bioluminescence.</title>
        <authorList>
            <person name="Tsai I.J."/>
        </authorList>
    </citation>
    <scope>NUCLEOTIDE SEQUENCE</scope>
    <source>
        <strain evidence="3">CCC161011</strain>
    </source>
</reference>
<feature type="domain" description="DUF6699" evidence="2">
    <location>
        <begin position="80"/>
        <end position="212"/>
    </location>
</feature>
<dbReference type="OrthoDB" id="2783256at2759"/>